<keyword evidence="3" id="KW-1185">Reference proteome</keyword>
<feature type="compositionally biased region" description="Basic and acidic residues" evidence="1">
    <location>
        <begin position="20"/>
        <end position="32"/>
    </location>
</feature>
<feature type="region of interest" description="Disordered" evidence="1">
    <location>
        <begin position="1"/>
        <end position="56"/>
    </location>
</feature>
<feature type="compositionally biased region" description="Basic and acidic residues" evidence="1">
    <location>
        <begin position="42"/>
        <end position="56"/>
    </location>
</feature>
<dbReference type="RefSeq" id="WP_197407344.1">
    <property type="nucleotide sequence ID" value="NZ_CYSF01000001.1"/>
</dbReference>
<reference evidence="2 3" key="1">
    <citation type="submission" date="2015-09" db="EMBL/GenBank/DDBJ databases">
        <authorList>
            <consortium name="Swine Surveillance"/>
        </authorList>
    </citation>
    <scope>NUCLEOTIDE SEQUENCE [LARGE SCALE GENOMIC DNA]</scope>
    <source>
        <strain evidence="2 3">CECT 8383</strain>
    </source>
</reference>
<evidence type="ECO:0000313" key="2">
    <source>
        <dbReference type="EMBL" id="CUH82848.1"/>
    </source>
</evidence>
<evidence type="ECO:0000256" key="1">
    <source>
        <dbReference type="SAM" id="MobiDB-lite"/>
    </source>
</evidence>
<sequence>MDYSRMGGVKPTYGKNKPRNKNDNRNNDKGTDKAALLARMKKAAEEGKAPEKEHKG</sequence>
<accession>A0A0P1GKS1</accession>
<organism evidence="2 3">
    <name type="scientific">Thalassovita mediterranea</name>
    <dbReference type="NCBI Taxonomy" id="340021"/>
    <lineage>
        <taxon>Bacteria</taxon>
        <taxon>Pseudomonadati</taxon>
        <taxon>Pseudomonadota</taxon>
        <taxon>Alphaproteobacteria</taxon>
        <taxon>Rhodobacterales</taxon>
        <taxon>Roseobacteraceae</taxon>
        <taxon>Thalassovita</taxon>
    </lineage>
</organism>
<gene>
    <name evidence="2" type="ORF">TM5383_00030</name>
</gene>
<evidence type="ECO:0000313" key="3">
    <source>
        <dbReference type="Proteomes" id="UP000051681"/>
    </source>
</evidence>
<name>A0A0P1GKS1_9RHOB</name>
<dbReference type="EMBL" id="CYSF01000001">
    <property type="protein sequence ID" value="CUH82848.1"/>
    <property type="molecule type" value="Genomic_DNA"/>
</dbReference>
<proteinExistence type="predicted"/>
<dbReference type="Proteomes" id="UP000051681">
    <property type="component" value="Unassembled WGS sequence"/>
</dbReference>
<protein>
    <submittedName>
        <fullName evidence="2">Uncharacterized protein</fullName>
    </submittedName>
</protein>
<dbReference type="AlphaFoldDB" id="A0A0P1GKS1"/>